<organism evidence="1 2">
    <name type="scientific">Streptococcus dysgalactiae subsp. dysgalactiae</name>
    <dbReference type="NCBI Taxonomy" id="99822"/>
    <lineage>
        <taxon>Bacteria</taxon>
        <taxon>Bacillati</taxon>
        <taxon>Bacillota</taxon>
        <taxon>Bacilli</taxon>
        <taxon>Lactobacillales</taxon>
        <taxon>Streptococcaceae</taxon>
        <taxon>Streptococcus</taxon>
    </lineage>
</organism>
<protein>
    <submittedName>
        <fullName evidence="1">Uncharacterized protein</fullName>
    </submittedName>
</protein>
<dbReference type="AlphaFoldDB" id="A0A380JW57"/>
<sequence length="39" mass="4477">MKKRNIKFTEVLQLVLLVVPAVKLAKKIINDSKTPTNRK</sequence>
<gene>
    <name evidence="1" type="ORF">NCTC4670_00883</name>
</gene>
<dbReference type="Proteomes" id="UP000254797">
    <property type="component" value="Unassembled WGS sequence"/>
</dbReference>
<reference evidence="1 2" key="1">
    <citation type="submission" date="2018-06" db="EMBL/GenBank/DDBJ databases">
        <authorList>
            <consortium name="Pathogen Informatics"/>
            <person name="Doyle S."/>
        </authorList>
    </citation>
    <scope>NUCLEOTIDE SEQUENCE [LARGE SCALE GENOMIC DNA]</scope>
    <source>
        <strain evidence="1 2">NCTC4670</strain>
    </source>
</reference>
<proteinExistence type="predicted"/>
<evidence type="ECO:0000313" key="1">
    <source>
        <dbReference type="EMBL" id="SUN49156.1"/>
    </source>
</evidence>
<name>A0A380JW57_STRDY</name>
<evidence type="ECO:0000313" key="2">
    <source>
        <dbReference type="Proteomes" id="UP000254797"/>
    </source>
</evidence>
<accession>A0A380JW57</accession>
<dbReference type="EMBL" id="UHFG01000004">
    <property type="protein sequence ID" value="SUN49156.1"/>
    <property type="molecule type" value="Genomic_DNA"/>
</dbReference>